<keyword evidence="7 10" id="KW-0067">ATP-binding</keyword>
<dbReference type="EMBL" id="UIGB01000001">
    <property type="protein sequence ID" value="SUU83853.1"/>
    <property type="molecule type" value="Genomic_DNA"/>
</dbReference>
<dbReference type="PANTHER" id="PTHR43442">
    <property type="entry name" value="GLUCONOKINASE-RELATED"/>
    <property type="match status" value="1"/>
</dbReference>
<dbReference type="PANTHER" id="PTHR43442:SF3">
    <property type="entry name" value="GLUCONOKINASE-RELATED"/>
    <property type="match status" value="1"/>
</dbReference>
<evidence type="ECO:0000256" key="3">
    <source>
        <dbReference type="ARBA" id="ARBA00012054"/>
    </source>
</evidence>
<dbReference type="FunFam" id="3.40.50.300:FF:000522">
    <property type="entry name" value="Gluconokinase"/>
    <property type="match status" value="1"/>
</dbReference>
<keyword evidence="8" id="KW-0311">Gluconate utilization</keyword>
<dbReference type="CDD" id="cd02021">
    <property type="entry name" value="GntK"/>
    <property type="match status" value="1"/>
</dbReference>
<evidence type="ECO:0000256" key="2">
    <source>
        <dbReference type="ARBA" id="ARBA00008420"/>
    </source>
</evidence>
<dbReference type="Pfam" id="PF13671">
    <property type="entry name" value="AAA_33"/>
    <property type="match status" value="1"/>
</dbReference>
<comment type="similarity">
    <text evidence="2 10">Belongs to the gluconokinase GntK/GntV family.</text>
</comment>
<comment type="catalytic activity">
    <reaction evidence="9 10">
        <text>D-gluconate + ATP = 6-phospho-D-gluconate + ADP + H(+)</text>
        <dbReference type="Rhea" id="RHEA:19433"/>
        <dbReference type="ChEBI" id="CHEBI:15378"/>
        <dbReference type="ChEBI" id="CHEBI:18391"/>
        <dbReference type="ChEBI" id="CHEBI:30616"/>
        <dbReference type="ChEBI" id="CHEBI:58759"/>
        <dbReference type="ChEBI" id="CHEBI:456216"/>
        <dbReference type="EC" id="2.7.1.12"/>
    </reaction>
</comment>
<dbReference type="PRINTS" id="PR01100">
    <property type="entry name" value="SHIKIMTKNASE"/>
</dbReference>
<evidence type="ECO:0000256" key="6">
    <source>
        <dbReference type="ARBA" id="ARBA00022777"/>
    </source>
</evidence>
<keyword evidence="6 10" id="KW-0418">Kinase</keyword>
<gene>
    <name evidence="11" type="primary">gntK</name>
    <name evidence="11" type="ORF">NCTC12722_01032</name>
</gene>
<dbReference type="GO" id="GO:0019521">
    <property type="term" value="P:D-gluconate metabolic process"/>
    <property type="evidence" value="ECO:0007669"/>
    <property type="project" value="UniProtKB-KW"/>
</dbReference>
<dbReference type="Proteomes" id="UP000254343">
    <property type="component" value="Unassembled WGS sequence"/>
</dbReference>
<dbReference type="GO" id="GO:0005737">
    <property type="term" value="C:cytoplasm"/>
    <property type="evidence" value="ECO:0007669"/>
    <property type="project" value="TreeGrafter"/>
</dbReference>
<evidence type="ECO:0000256" key="1">
    <source>
        <dbReference type="ARBA" id="ARBA00004761"/>
    </source>
</evidence>
<dbReference type="AlphaFoldDB" id="A0A380W5V2"/>
<keyword evidence="4 10" id="KW-0808">Transferase</keyword>
<organism evidence="11 12">
    <name type="scientific">Afipia felis</name>
    <name type="common">Cat scratch disease bacillus</name>
    <dbReference type="NCBI Taxonomy" id="1035"/>
    <lineage>
        <taxon>Bacteria</taxon>
        <taxon>Pseudomonadati</taxon>
        <taxon>Pseudomonadota</taxon>
        <taxon>Alphaproteobacteria</taxon>
        <taxon>Hyphomicrobiales</taxon>
        <taxon>Nitrobacteraceae</taxon>
        <taxon>Afipia</taxon>
    </lineage>
</organism>
<protein>
    <recommendedName>
        <fullName evidence="3 10">Gluconokinase</fullName>
        <ecNumber evidence="3 10">2.7.1.12</ecNumber>
    </recommendedName>
</protein>
<evidence type="ECO:0000313" key="12">
    <source>
        <dbReference type="Proteomes" id="UP000254343"/>
    </source>
</evidence>
<evidence type="ECO:0000256" key="5">
    <source>
        <dbReference type="ARBA" id="ARBA00022741"/>
    </source>
</evidence>
<dbReference type="InterPro" id="IPR027417">
    <property type="entry name" value="P-loop_NTPase"/>
</dbReference>
<evidence type="ECO:0000256" key="8">
    <source>
        <dbReference type="ARBA" id="ARBA00023064"/>
    </source>
</evidence>
<evidence type="ECO:0000256" key="10">
    <source>
        <dbReference type="RuleBase" id="RU363066"/>
    </source>
</evidence>
<accession>A0A380W5V2</accession>
<keyword evidence="5 10" id="KW-0547">Nucleotide-binding</keyword>
<dbReference type="Gene3D" id="3.40.50.300">
    <property type="entry name" value="P-loop containing nucleotide triphosphate hydrolases"/>
    <property type="match status" value="1"/>
</dbReference>
<dbReference type="RefSeq" id="WP_002718632.1">
    <property type="nucleotide sequence ID" value="NZ_UFSI01000001.1"/>
</dbReference>
<comment type="pathway">
    <text evidence="1">Carbohydrate acid metabolism.</text>
</comment>
<dbReference type="OrthoDB" id="9795716at2"/>
<name>A0A380W5V2_AFIFE</name>
<evidence type="ECO:0000256" key="7">
    <source>
        <dbReference type="ARBA" id="ARBA00022840"/>
    </source>
</evidence>
<evidence type="ECO:0000313" key="11">
    <source>
        <dbReference type="EMBL" id="SUU83853.1"/>
    </source>
</evidence>
<evidence type="ECO:0000256" key="4">
    <source>
        <dbReference type="ARBA" id="ARBA00022679"/>
    </source>
</evidence>
<dbReference type="GO" id="GO:0005524">
    <property type="term" value="F:ATP binding"/>
    <property type="evidence" value="ECO:0007669"/>
    <property type="project" value="UniProtKB-KW"/>
</dbReference>
<proteinExistence type="inferred from homology"/>
<dbReference type="NCBIfam" id="TIGR01313">
    <property type="entry name" value="therm_gnt_kin"/>
    <property type="match status" value="1"/>
</dbReference>
<evidence type="ECO:0000256" key="9">
    <source>
        <dbReference type="ARBA" id="ARBA00048090"/>
    </source>
</evidence>
<reference evidence="11 12" key="1">
    <citation type="submission" date="2018-06" db="EMBL/GenBank/DDBJ databases">
        <authorList>
            <consortium name="Pathogen Informatics"/>
            <person name="Doyle S."/>
        </authorList>
    </citation>
    <scope>NUCLEOTIDE SEQUENCE [LARGE SCALE GENOMIC DNA]</scope>
    <source>
        <strain evidence="11 12">NCTC12722</strain>
    </source>
</reference>
<dbReference type="EC" id="2.7.1.12" evidence="3 10"/>
<dbReference type="SUPFAM" id="SSF52540">
    <property type="entry name" value="P-loop containing nucleoside triphosphate hydrolases"/>
    <property type="match status" value="1"/>
</dbReference>
<dbReference type="InterPro" id="IPR006001">
    <property type="entry name" value="Therm_gnt_kin"/>
</dbReference>
<sequence>MAPSPGINVVILMGVSGSGKTTISQALAARTGFAERDGDDYHSAANIEKMKAGIPLTDDDRLPWLRSIAEAINNYANSNTPIIIACSALKRSYRDILVHGRKDVRIVYLKGPADLIAQRLTQRGGHFMPPKLLDSQIDALEPPQPDEHILTVDIDAPVERIVDDIIITLHLPDNAGARVS</sequence>
<dbReference type="GO" id="GO:0046316">
    <property type="term" value="F:gluconokinase activity"/>
    <property type="evidence" value="ECO:0007669"/>
    <property type="project" value="UniProtKB-EC"/>
</dbReference>